<name>A0ACD3ZHU2_FUSSC</name>
<dbReference type="Proteomes" id="UP000830768">
    <property type="component" value="Chromosome 10"/>
</dbReference>
<accession>A0ACD3ZHU2</accession>
<dbReference type="EMBL" id="CP090038">
    <property type="protein sequence ID" value="UPL00513.1"/>
    <property type="molecule type" value="Genomic_DNA"/>
</dbReference>
<evidence type="ECO:0000313" key="2">
    <source>
        <dbReference type="Proteomes" id="UP000830768"/>
    </source>
</evidence>
<gene>
    <name evidence="1" type="ORF">LCI18_011447</name>
</gene>
<keyword evidence="2" id="KW-1185">Reference proteome</keyword>
<protein>
    <submittedName>
        <fullName evidence="1">Uncharacterized protein</fullName>
    </submittedName>
</protein>
<reference evidence="1" key="1">
    <citation type="submission" date="2021-11" db="EMBL/GenBank/DDBJ databases">
        <title>Fusarium solani-melongenae Genome sequencing and assembly.</title>
        <authorList>
            <person name="Xie S."/>
            <person name="Huang L."/>
            <person name="Zhang X."/>
        </authorList>
    </citation>
    <scope>NUCLEOTIDE SEQUENCE</scope>
    <source>
        <strain evidence="1">CRI 24-3</strain>
    </source>
</reference>
<evidence type="ECO:0000313" key="1">
    <source>
        <dbReference type="EMBL" id="UPL00513.1"/>
    </source>
</evidence>
<organism evidence="1 2">
    <name type="scientific">Fusarium solani subsp. cucurbitae</name>
    <name type="common">Neocosmosporum cucurbitae</name>
    <dbReference type="NCBI Taxonomy" id="2747967"/>
    <lineage>
        <taxon>Eukaryota</taxon>
        <taxon>Fungi</taxon>
        <taxon>Dikarya</taxon>
        <taxon>Ascomycota</taxon>
        <taxon>Pezizomycotina</taxon>
        <taxon>Sordariomycetes</taxon>
        <taxon>Hypocreomycetidae</taxon>
        <taxon>Hypocreales</taxon>
        <taxon>Nectriaceae</taxon>
        <taxon>Fusarium</taxon>
        <taxon>Fusarium solani species complex</taxon>
    </lineage>
</organism>
<sequence>MLSLSPILLVRPNISWRAHFAHLASPVRSSESLNVIFISRLRSDLSPRYNQYCKVKMDVPVAANVLGTLGAVCWSIQLIPQIVVNYRRHNATGLQPSMMMLWAWAGVPLGVYNIVKEYNIALRIQPQILTLLSLVTWIQCYYYERKWSVYRSLLVVLPIAAVMGGIQAGLIIALRIPESKDIEWPMILMASLSAALLAAGVLRHYWDIWIHRTVRGISFLFVAIDAAGDVFSLASVFFQPELDYLGIVIYATEFVLWCGVFACGGYYNFLPWIKKRWSARESKRVVAQECQSSGGSREGENGITLHENPSSGSVFRTASGNSGLRARNAQGRDPQDVE</sequence>
<proteinExistence type="predicted"/>